<dbReference type="OrthoDB" id="5980237at2759"/>
<evidence type="ECO:0000313" key="3">
    <source>
        <dbReference type="Proteomes" id="UP001152795"/>
    </source>
</evidence>
<feature type="region of interest" description="Disordered" evidence="1">
    <location>
        <begin position="53"/>
        <end position="154"/>
    </location>
</feature>
<feature type="compositionally biased region" description="Low complexity" evidence="1">
    <location>
        <begin position="55"/>
        <end position="134"/>
    </location>
</feature>
<organism evidence="2 3">
    <name type="scientific">Paramuricea clavata</name>
    <name type="common">Red gorgonian</name>
    <name type="synonym">Violescent sea-whip</name>
    <dbReference type="NCBI Taxonomy" id="317549"/>
    <lineage>
        <taxon>Eukaryota</taxon>
        <taxon>Metazoa</taxon>
        <taxon>Cnidaria</taxon>
        <taxon>Anthozoa</taxon>
        <taxon>Octocorallia</taxon>
        <taxon>Malacalcyonacea</taxon>
        <taxon>Plexauridae</taxon>
        <taxon>Paramuricea</taxon>
    </lineage>
</organism>
<evidence type="ECO:0000313" key="2">
    <source>
        <dbReference type="EMBL" id="CAB4002909.1"/>
    </source>
</evidence>
<dbReference type="EMBL" id="CACRXK020004481">
    <property type="protein sequence ID" value="CAB4002909.1"/>
    <property type="molecule type" value="Genomic_DNA"/>
</dbReference>
<sequence>MHHKHGSGDTLTYYGTEGAGVSFIGNKSTIETSESGRVALNLFRKFIEDFKENESLSQLQQQHSELQQQQPDEPQQQLKQPKPVQHQQQQQQSQLQQQHSELQQQPDEQQQQQQQQQQQKQPKLVQHQEQQQQQHHQRGQPPPQQHHCQQEEEQNTVVMSKTMQWQKQVLSKILGEEEANNVLHCGKVASEENVEVMDLTLNQNERLILYLSCKHFFDQDAWSAVGSNIKHRSDATGIILPVYNATEDPYWLFYFPGKLDVVLNARPTTKIAGYWLDSCDTQKELYQLMSNRSKIVGRNIVKTEHGPMYYICDSEVFSRATWKMPPIFNDTIIKLLP</sequence>
<name>A0A6S7HF51_PARCT</name>
<dbReference type="AlphaFoldDB" id="A0A6S7HF51"/>
<gene>
    <name evidence="2" type="ORF">PACLA_8A001737</name>
</gene>
<evidence type="ECO:0000256" key="1">
    <source>
        <dbReference type="SAM" id="MobiDB-lite"/>
    </source>
</evidence>
<comment type="caution">
    <text evidence="2">The sequence shown here is derived from an EMBL/GenBank/DDBJ whole genome shotgun (WGS) entry which is preliminary data.</text>
</comment>
<keyword evidence="3" id="KW-1185">Reference proteome</keyword>
<protein>
    <submittedName>
        <fullName evidence="2">Uncharacterized protein</fullName>
    </submittedName>
</protein>
<dbReference type="Proteomes" id="UP001152795">
    <property type="component" value="Unassembled WGS sequence"/>
</dbReference>
<reference evidence="2" key="1">
    <citation type="submission" date="2020-04" db="EMBL/GenBank/DDBJ databases">
        <authorList>
            <person name="Alioto T."/>
            <person name="Alioto T."/>
            <person name="Gomez Garrido J."/>
        </authorList>
    </citation>
    <scope>NUCLEOTIDE SEQUENCE</scope>
    <source>
        <strain evidence="2">A484AB</strain>
    </source>
</reference>
<accession>A0A6S7HF51</accession>
<proteinExistence type="predicted"/>